<comment type="caution">
    <text evidence="4">The sequence shown here is derived from an EMBL/GenBank/DDBJ whole genome shotgun (WGS) entry which is preliminary data.</text>
</comment>
<evidence type="ECO:0000256" key="2">
    <source>
        <dbReference type="SAM" id="MobiDB-lite"/>
    </source>
</evidence>
<feature type="transmembrane region" description="Helical" evidence="3">
    <location>
        <begin position="1632"/>
        <end position="1655"/>
    </location>
</feature>
<evidence type="ECO:0000313" key="5">
    <source>
        <dbReference type="Proteomes" id="UP001190700"/>
    </source>
</evidence>
<keyword evidence="3" id="KW-1133">Transmembrane helix</keyword>
<feature type="compositionally biased region" description="Acidic residues" evidence="2">
    <location>
        <begin position="1081"/>
        <end position="1095"/>
    </location>
</feature>
<feature type="region of interest" description="Disordered" evidence="2">
    <location>
        <begin position="1"/>
        <end position="72"/>
    </location>
</feature>
<dbReference type="PANTHER" id="PTHR10877:SF183">
    <property type="entry name" value="AT14535P-RELATED"/>
    <property type="match status" value="1"/>
</dbReference>
<reference evidence="4 5" key="1">
    <citation type="journal article" date="2015" name="Genome Biol. Evol.">
        <title>Comparative Genomics of a Bacterivorous Green Alga Reveals Evolutionary Causalities and Consequences of Phago-Mixotrophic Mode of Nutrition.</title>
        <authorList>
            <person name="Burns J.A."/>
            <person name="Paasch A."/>
            <person name="Narechania A."/>
            <person name="Kim E."/>
        </authorList>
    </citation>
    <scope>NUCLEOTIDE SEQUENCE [LARGE SCALE GENOMIC DNA]</scope>
    <source>
        <strain evidence="4 5">PLY_AMNH</strain>
    </source>
</reference>
<dbReference type="PANTHER" id="PTHR10877">
    <property type="entry name" value="POLYCYSTIN FAMILY MEMBER"/>
    <property type="match status" value="1"/>
</dbReference>
<accession>A0AAE0L0C8</accession>
<dbReference type="InterPro" id="IPR051223">
    <property type="entry name" value="Polycystin"/>
</dbReference>
<feature type="compositionally biased region" description="Low complexity" evidence="2">
    <location>
        <begin position="24"/>
        <end position="55"/>
    </location>
</feature>
<evidence type="ECO:0008006" key="6">
    <source>
        <dbReference type="Google" id="ProtNLM"/>
    </source>
</evidence>
<feature type="compositionally biased region" description="Pro residues" evidence="2">
    <location>
        <begin position="271"/>
        <end position="286"/>
    </location>
</feature>
<dbReference type="InterPro" id="IPR013783">
    <property type="entry name" value="Ig-like_fold"/>
</dbReference>
<evidence type="ECO:0000256" key="3">
    <source>
        <dbReference type="SAM" id="Phobius"/>
    </source>
</evidence>
<feature type="region of interest" description="Disordered" evidence="2">
    <location>
        <begin position="1070"/>
        <end position="1096"/>
    </location>
</feature>
<sequence>MRLQDRPLPSPTAIAHGIAHLALTTTSPTTSPTGSPTVSPTTASPTSVSPTTSPSASPPPPRPPTLPVSAPPPRTFFGAYHLDADPFSFIPANSYNYSSEQGSNRHPPPPYPPAPVPVTVVSSSISFSSLTISDLDNTTFKEEFEADFKTQMAESANVSTSSIDIISIVSGSLIVNSDVIVDDDDAATTFTEVLNTSVATVFTKETFISYGTPSTEAIATVVIFPPPIPPPAPPQPVPPSPPPPPPRSPASPLLPSSAFSTSFPSRFPSSPVHPSPAPPSLPPPPLTTSLVIQEPEPEYEELPPDYDPPIITRNGDAVVDVTQRSIYYDSGATALDKVDGSCVVHVSGLEEVNTSAVTIAPFTITYTAEDLSGNAALPVTREVWVVSPCELPSTLCEEFTDSIVCSDCSVSAGGDVTCLCLTPVAEEPAFVIEEYSPPADTIPPVLTLLGDGEVIEVTGGSLVMIERLMMYSEFVNFGVNATDNIDGDLTPFVSSYGVGSVNTDLPTPDYAPYIISYNVKDAAGNHAAEVLRYIYVVNPCASPDSPKCADMACSENGLCMSADLEDGDAEGEEPAPPEITINGPREMEVSQGAGYVKCTEVSTLEDICDRGASAYDVVDGVLDNEVLACSPDAWSYKWVERGVQACKVDSDTPGVYVVTYEVHSSAGLTAYATRNVTVIQSCPLGETLCSSGVTCSEDGVCSEDLEATVEETEVDQPPTMWLVNDSVVPSSLFIRQHSTYEACLPGTVPEEGNLCEPGAVAMDAEDGNLTSRVLSCPPDSCLATGCQGYEYASKGIKGCVTTEATVGTIFALDYVVMDSAVPPNIARISRLITIDEPCAAGYTLCESDMACSSLDCAQRDALLAEDATAPDTAAPVITLLGASHIRIPYGVPATGLSLAPCADLSSNSGCYAHATDDTDGDISSRLTLAQAAKTGDPLCTVEQALLASCALGSYTYLYHVRDEAHNEASVAVVVELAEVASVAAETRVGWGSEMAEEEEAAAEAVRLLDSSSAESLAFRSAQANLLNSQSNSTGGSVAESDVRITAVTVEGNSSNYMLLVQYSVEVASGESQTMRRRRLTEDEESGSDDSQETSEVETLAAQYGAIIESSSTNGAMSAYLEEAAEIQGVRMATQVTEMAQNVSATMVSLEVDSLDVMHASAMAELEGMADGLEEMGAAVSTTQVLVEEHREADTEARDRAVDAWSVAYEAEAANVQTFSQSTEVALENADKQLDALVAMNEALVASANQAEIDALDSQEAFIATQESLAESQKTLADSLVPPPPPEDAATATIDVGCPLQTKTMEFHFTVGAAQNRSEEIIESPTSISANTSNTTSTSNTTNTSNTSNTINTSNTTNTSNTSNTITPSTGDTVTEDTSTGEEEIDDITVMAGDSVISSWRGVALRNQLLVGVLMSTWRRTAVQCTERFPQLAGTRSDGACFAGEYDIAPYGYDATFNEHTDLFDTDVYGQEPDYYDVNGTTDTNATVESELTPFIPHPGTRASEVFFNSTLSGPRARSMVDFLETSHYLQDSTVQFTVQFMLYNSEVRIYTYVHANFKRQPGGHFELTYEITPLEDYLSPAYTWKDFGLLAHAALLMYIAARIFEEDVRQLRCSLDGCWSWDQRVERCLMSWAFTSGILITSFMLYFYLLLFIAWRFTWGSNEMVYLSDYEDANYFAYSGNSSMEVLKMLMADVMHIIWLKRLFFSFTVAAVICNMLRVMEACRCHPRLDLVSATLRAIGNQMMTFLLLMAWIIAMYAMAAHLSLGPTVVWYSEFGKSLVTLGDALIGGGFFYPVSSNGAKFGNLQGFEISLLMLIGYSFNMVLIFVLMTFFFSIIEDGLGGTEEEKEAAEEAESFFGDLLGLQLAKLRDCARYPSSSKVLQVLRVKFVKRTARQLYPRRLVVFDRKSSHGTEEEEQTISLGPGDSKVNMKMLTEILIQSSKEAVEKINADTDIAIDNNSPKRNVLKRHLSKKSAAFLDLAEHDLPVHAHRPSRAVVTGIFHQISCHMLWRLGTNEETDDKDEANDGDKPDETAKSSINSIRLRKLLIPLMERSRFNLDEQQRSAAALQDRLTHIAQRIDSKYVSEMKIRVQRGKFV</sequence>
<dbReference type="PRINTS" id="PR01217">
    <property type="entry name" value="PRICHEXTENSN"/>
</dbReference>
<proteinExistence type="predicted"/>
<keyword evidence="3" id="KW-0472">Membrane</keyword>
<keyword evidence="5" id="KW-1185">Reference proteome</keyword>
<feature type="compositionally biased region" description="Low complexity" evidence="2">
    <location>
        <begin position="250"/>
        <end position="270"/>
    </location>
</feature>
<feature type="transmembrane region" description="Helical" evidence="3">
    <location>
        <begin position="1738"/>
        <end position="1759"/>
    </location>
</feature>
<organism evidence="4 5">
    <name type="scientific">Cymbomonas tetramitiformis</name>
    <dbReference type="NCBI Taxonomy" id="36881"/>
    <lineage>
        <taxon>Eukaryota</taxon>
        <taxon>Viridiplantae</taxon>
        <taxon>Chlorophyta</taxon>
        <taxon>Pyramimonadophyceae</taxon>
        <taxon>Pyramimonadales</taxon>
        <taxon>Pyramimonadaceae</taxon>
        <taxon>Cymbomonas</taxon>
    </lineage>
</organism>
<feature type="transmembrane region" description="Helical" evidence="3">
    <location>
        <begin position="1779"/>
        <end position="1800"/>
    </location>
</feature>
<feature type="region of interest" description="Disordered" evidence="2">
    <location>
        <begin position="1322"/>
        <end position="1383"/>
    </location>
</feature>
<feature type="transmembrane region" description="Helical" evidence="3">
    <location>
        <begin position="1587"/>
        <end position="1604"/>
    </location>
</feature>
<evidence type="ECO:0000313" key="4">
    <source>
        <dbReference type="EMBL" id="KAK3267287.1"/>
    </source>
</evidence>
<dbReference type="Gene3D" id="2.60.40.10">
    <property type="entry name" value="Immunoglobulins"/>
    <property type="match status" value="3"/>
</dbReference>
<keyword evidence="3" id="KW-0812">Transmembrane</keyword>
<name>A0AAE0L0C8_9CHLO</name>
<keyword evidence="1" id="KW-0175">Coiled coil</keyword>
<feature type="coiled-coil region" evidence="1">
    <location>
        <begin position="2051"/>
        <end position="2078"/>
    </location>
</feature>
<dbReference type="EMBL" id="LGRX02012506">
    <property type="protein sequence ID" value="KAK3267287.1"/>
    <property type="molecule type" value="Genomic_DNA"/>
</dbReference>
<protein>
    <recommendedName>
        <fullName evidence="6">Polycystin cation channel PKD1/PKD2 domain-containing protein</fullName>
    </recommendedName>
</protein>
<evidence type="ECO:0000256" key="1">
    <source>
        <dbReference type="SAM" id="Coils"/>
    </source>
</evidence>
<feature type="region of interest" description="Disordered" evidence="2">
    <location>
        <begin position="230"/>
        <end position="289"/>
    </location>
</feature>
<feature type="compositionally biased region" description="Pro residues" evidence="2">
    <location>
        <begin position="230"/>
        <end position="249"/>
    </location>
</feature>
<feature type="compositionally biased region" description="Pro residues" evidence="2">
    <location>
        <begin position="56"/>
        <end position="72"/>
    </location>
</feature>
<feature type="transmembrane region" description="Helical" evidence="3">
    <location>
        <begin position="1812"/>
        <end position="1836"/>
    </location>
</feature>
<feature type="transmembrane region" description="Helical" evidence="3">
    <location>
        <begin position="1697"/>
        <end position="1717"/>
    </location>
</feature>
<gene>
    <name evidence="4" type="ORF">CYMTET_24145</name>
</gene>
<dbReference type="Proteomes" id="UP001190700">
    <property type="component" value="Unassembled WGS sequence"/>
</dbReference>
<feature type="compositionally biased region" description="Low complexity" evidence="2">
    <location>
        <begin position="1322"/>
        <end position="1369"/>
    </location>
</feature>